<proteinExistence type="predicted"/>
<reference evidence="1 2" key="1">
    <citation type="submission" date="2011-01" db="EMBL/GenBank/DDBJ databases">
        <title>Complete sequence of Shewanella putrefaciens 200.</title>
        <authorList>
            <consortium name="US DOE Joint Genome Institute"/>
            <person name="Lucas S."/>
            <person name="Copeland A."/>
            <person name="Lapidus A."/>
            <person name="Cheng J.-F."/>
            <person name="Bruce D."/>
            <person name="Goodwin L."/>
            <person name="Pitluck S."/>
            <person name="Munk A.C."/>
            <person name="Detter J.C."/>
            <person name="Han C."/>
            <person name="Tapia R."/>
            <person name="Land M."/>
            <person name="Hauser L."/>
            <person name="Chang Y.-J."/>
            <person name="Jeffries C."/>
            <person name="Kyrpides N."/>
            <person name="Ivanova N."/>
            <person name="Mikhailova N."/>
            <person name="Kolker E."/>
            <person name="Lawrence C."/>
            <person name="McCue L.A."/>
            <person name="DiChristina T."/>
            <person name="Nealson K."/>
            <person name="Fredrickson J.K."/>
            <person name="Woyke T."/>
        </authorList>
    </citation>
    <scope>NUCLEOTIDE SEQUENCE [LARGE SCALE GENOMIC DNA]</scope>
    <source>
        <strain evidence="1 2">200</strain>
    </source>
</reference>
<evidence type="ECO:0000313" key="1">
    <source>
        <dbReference type="EMBL" id="ADV55007.1"/>
    </source>
</evidence>
<dbReference type="HOGENOM" id="CLU_1467257_0_0_6"/>
<sequence>MIIRPAKQRTKCFYCEEIGTFAVSQKSTFYPTHVCQKHHDSILYPARIIYTSHAHRKDNKPISNVRFIMFFRQVAVMTEGGLKELGYAGRSRSHCTIVPDERSAVDFLLENPPINADGKLFRIAKGREGKKLYEACSNPRILKISNSLQSPSIRTISAEGAFQKLTKSKKQNIRWLGGNTIAIF</sequence>
<dbReference type="AlphaFoldDB" id="E6XS52"/>
<dbReference type="KEGG" id="shp:Sput200_2567"/>
<evidence type="ECO:0000313" key="2">
    <source>
        <dbReference type="Proteomes" id="UP000008209"/>
    </source>
</evidence>
<dbReference type="Proteomes" id="UP000008209">
    <property type="component" value="Chromosome"/>
</dbReference>
<protein>
    <submittedName>
        <fullName evidence="1">Uncharacterized protein</fullName>
    </submittedName>
</protein>
<gene>
    <name evidence="1" type="ordered locus">Sput200_2567</name>
</gene>
<organism evidence="1 2">
    <name type="scientific">Shewanella putrefaciens (strain 200)</name>
    <dbReference type="NCBI Taxonomy" id="399804"/>
    <lineage>
        <taxon>Bacteria</taxon>
        <taxon>Pseudomonadati</taxon>
        <taxon>Pseudomonadota</taxon>
        <taxon>Gammaproteobacteria</taxon>
        <taxon>Alteromonadales</taxon>
        <taxon>Shewanellaceae</taxon>
        <taxon>Shewanella</taxon>
    </lineage>
</organism>
<accession>E6XS52</accession>
<dbReference type="EMBL" id="CP002457">
    <property type="protein sequence ID" value="ADV55007.1"/>
    <property type="molecule type" value="Genomic_DNA"/>
</dbReference>
<name>E6XS52_SHEP2</name>